<dbReference type="Gene3D" id="3.30.70.330">
    <property type="match status" value="1"/>
</dbReference>
<keyword evidence="3 5" id="KW-0694">RNA-binding</keyword>
<feature type="compositionally biased region" description="Basic and acidic residues" evidence="6">
    <location>
        <begin position="1"/>
        <end position="11"/>
    </location>
</feature>
<feature type="compositionally biased region" description="Low complexity" evidence="6">
    <location>
        <begin position="42"/>
        <end position="61"/>
    </location>
</feature>
<comment type="subcellular location">
    <subcellularLocation>
        <location evidence="2">Nucleus</location>
    </subcellularLocation>
</comment>
<sequence length="465" mass="50616">MAEPVRDDSKTSENQPSVDTEPMEIHGEISSVETPVDDGLKSSENLNASAEASVSSSAALEKSSLSYSSSSALLEKNSSSSKLNAQAPVFVPRAQVAVHVGGLIPSSFTEHSLPEQFIEQEVVGSEPESAATPTPTPSSKAVLTEELRQKVVKQVEFYFSDANLPTDKYLMKFVKKDPEGFVPIPFLANFRKVKNLVSNHSLVAAALRTSSQLVVSEDGKKVRRLHPLADTDIEEVQSRTVVAENLPNDYSIQNLEKRFGAVGNVKLVRVFQPQRYDSGQVSMKAHRNDMFVSSKLHALVEYETVEQAEKAVADLNDGGNWRSGLQVQLLLKRMGKYGHQTKGRQSDNADVHGEEEDANNTSDTGNDKQSKVTTQHSDRHDDFEGDAHYPNEKNGGRKGRGRGRGKPRGRGQYHGNGRGHPLNTASTSSSSSGEVVVKQPPGPRMPDGTRGFTMGRGRPLADSNV</sequence>
<dbReference type="SUPFAM" id="SSF46785">
    <property type="entry name" value="Winged helix' DNA-binding domain"/>
    <property type="match status" value="1"/>
</dbReference>
<proteinExistence type="evidence at transcript level"/>
<dbReference type="PANTHER" id="PTHR22792:SF66">
    <property type="entry name" value="LA-RELATED PROTEIN 6B"/>
    <property type="match status" value="1"/>
</dbReference>
<protein>
    <recommendedName>
        <fullName evidence="10">HTH La-type RNA-binding domain-containing protein</fullName>
    </recommendedName>
</protein>
<dbReference type="EMBL" id="BT122891">
    <property type="protein sequence ID" value="ADE76238.1"/>
    <property type="molecule type" value="mRNA"/>
</dbReference>
<evidence type="ECO:0000313" key="9">
    <source>
        <dbReference type="EMBL" id="ADE76238.1"/>
    </source>
</evidence>
<dbReference type="CDD" id="cd12288">
    <property type="entry name" value="RRM_La_like_plant"/>
    <property type="match status" value="1"/>
</dbReference>
<accession>D5A9L9</accession>
<evidence type="ECO:0000256" key="3">
    <source>
        <dbReference type="ARBA" id="ARBA00022884"/>
    </source>
</evidence>
<dbReference type="Gene3D" id="1.10.10.10">
    <property type="entry name" value="Winged helix-like DNA-binding domain superfamily/Winged helix DNA-binding domain"/>
    <property type="match status" value="1"/>
</dbReference>
<evidence type="ECO:0000256" key="6">
    <source>
        <dbReference type="SAM" id="MobiDB-lite"/>
    </source>
</evidence>
<organism evidence="9">
    <name type="scientific">Picea sitchensis</name>
    <name type="common">Sitka spruce</name>
    <name type="synonym">Pinus sitchensis</name>
    <dbReference type="NCBI Taxonomy" id="3332"/>
    <lineage>
        <taxon>Eukaryota</taxon>
        <taxon>Viridiplantae</taxon>
        <taxon>Streptophyta</taxon>
        <taxon>Embryophyta</taxon>
        <taxon>Tracheophyta</taxon>
        <taxon>Spermatophyta</taxon>
        <taxon>Pinopsida</taxon>
        <taxon>Pinidae</taxon>
        <taxon>Conifers I</taxon>
        <taxon>Pinales</taxon>
        <taxon>Pinaceae</taxon>
        <taxon>Picea</taxon>
    </lineage>
</organism>
<dbReference type="InterPro" id="IPR012677">
    <property type="entry name" value="Nucleotide-bd_a/b_plait_sf"/>
</dbReference>
<feature type="domain" description="RRM" evidence="7">
    <location>
        <begin position="239"/>
        <end position="334"/>
    </location>
</feature>
<dbReference type="Pfam" id="PF05383">
    <property type="entry name" value="La"/>
    <property type="match status" value="1"/>
</dbReference>
<dbReference type="PRINTS" id="PR00302">
    <property type="entry name" value="LUPUSLA"/>
</dbReference>
<dbReference type="CDD" id="cd08033">
    <property type="entry name" value="LARP_6"/>
    <property type="match status" value="1"/>
</dbReference>
<evidence type="ECO:0000256" key="2">
    <source>
        <dbReference type="ARBA" id="ARBA00004123"/>
    </source>
</evidence>
<evidence type="ECO:0000256" key="4">
    <source>
        <dbReference type="ARBA" id="ARBA00023242"/>
    </source>
</evidence>
<name>D5A9L9_PICSI</name>
<evidence type="ECO:0008006" key="10">
    <source>
        <dbReference type="Google" id="ProtNLM"/>
    </source>
</evidence>
<dbReference type="InterPro" id="IPR000504">
    <property type="entry name" value="RRM_dom"/>
</dbReference>
<dbReference type="PROSITE" id="PS50961">
    <property type="entry name" value="HTH_LA"/>
    <property type="match status" value="1"/>
</dbReference>
<dbReference type="SMART" id="SM00715">
    <property type="entry name" value="LA"/>
    <property type="match status" value="1"/>
</dbReference>
<dbReference type="Pfam" id="PF07145">
    <property type="entry name" value="PAM2"/>
    <property type="match status" value="1"/>
</dbReference>
<dbReference type="SUPFAM" id="SSF54928">
    <property type="entry name" value="RNA-binding domain, RBD"/>
    <property type="match status" value="1"/>
</dbReference>
<dbReference type="GO" id="GO:0006396">
    <property type="term" value="P:RNA processing"/>
    <property type="evidence" value="ECO:0007669"/>
    <property type="project" value="InterPro"/>
</dbReference>
<evidence type="ECO:0000256" key="5">
    <source>
        <dbReference type="PROSITE-ProRule" id="PRU00332"/>
    </source>
</evidence>
<dbReference type="InterPro" id="IPR034878">
    <property type="entry name" value="La-rel_plant_RRM"/>
</dbReference>
<dbReference type="GO" id="GO:0003729">
    <property type="term" value="F:mRNA binding"/>
    <property type="evidence" value="ECO:0007669"/>
    <property type="project" value="TreeGrafter"/>
</dbReference>
<comment type="function">
    <text evidence="1">Transcriptional regulator.</text>
</comment>
<dbReference type="InterPro" id="IPR006630">
    <property type="entry name" value="La_HTH"/>
</dbReference>
<dbReference type="InterPro" id="IPR002344">
    <property type="entry name" value="Lupus_La"/>
</dbReference>
<dbReference type="InterPro" id="IPR045180">
    <property type="entry name" value="La_dom_prot"/>
</dbReference>
<dbReference type="PANTHER" id="PTHR22792">
    <property type="entry name" value="LUPUS LA PROTEIN-RELATED"/>
    <property type="match status" value="1"/>
</dbReference>
<evidence type="ECO:0000256" key="1">
    <source>
        <dbReference type="ARBA" id="ARBA00002339"/>
    </source>
</evidence>
<dbReference type="InterPro" id="IPR035979">
    <property type="entry name" value="RBD_domain_sf"/>
</dbReference>
<feature type="compositionally biased region" description="Basic residues" evidence="6">
    <location>
        <begin position="396"/>
        <end position="411"/>
    </location>
</feature>
<feature type="compositionally biased region" description="Basic and acidic residues" evidence="6">
    <location>
        <begin position="365"/>
        <end position="395"/>
    </location>
</feature>
<feature type="domain" description="HTH La-type RNA-binding" evidence="8">
    <location>
        <begin position="141"/>
        <end position="232"/>
    </location>
</feature>
<dbReference type="PROSITE" id="PS50102">
    <property type="entry name" value="RRM"/>
    <property type="match status" value="1"/>
</dbReference>
<dbReference type="InterPro" id="IPR036390">
    <property type="entry name" value="WH_DNA-bd_sf"/>
</dbReference>
<feature type="region of interest" description="Disordered" evidence="6">
    <location>
        <begin position="1"/>
        <end position="61"/>
    </location>
</feature>
<evidence type="ECO:0000259" key="7">
    <source>
        <dbReference type="PROSITE" id="PS50102"/>
    </source>
</evidence>
<reference evidence="9" key="1">
    <citation type="submission" date="2010-04" db="EMBL/GenBank/DDBJ databases">
        <authorList>
            <person name="Reid K.E."/>
            <person name="Liao N."/>
            <person name="Chan S."/>
            <person name="Docking R."/>
            <person name="Taylor G."/>
            <person name="Moore R."/>
            <person name="Mayo M."/>
            <person name="Munro S."/>
            <person name="King J."/>
            <person name="Yanchuk A."/>
            <person name="Holt R."/>
            <person name="Jones S."/>
            <person name="Marra M."/>
            <person name="Ritland C.E."/>
            <person name="Ritland K."/>
            <person name="Bohlmann J."/>
        </authorList>
    </citation>
    <scope>NUCLEOTIDE SEQUENCE</scope>
    <source>
        <tissue evidence="9">Bud</tissue>
    </source>
</reference>
<dbReference type="FunFam" id="1.10.10.10:FF:000158">
    <property type="entry name" value="La ribonucleoprotein domain family member 7"/>
    <property type="match status" value="1"/>
</dbReference>
<dbReference type="GO" id="GO:1990904">
    <property type="term" value="C:ribonucleoprotein complex"/>
    <property type="evidence" value="ECO:0007669"/>
    <property type="project" value="InterPro"/>
</dbReference>
<evidence type="ECO:0000259" key="8">
    <source>
        <dbReference type="PROSITE" id="PS50961"/>
    </source>
</evidence>
<dbReference type="AlphaFoldDB" id="D5A9L9"/>
<dbReference type="InterPro" id="IPR036388">
    <property type="entry name" value="WH-like_DNA-bd_sf"/>
</dbReference>
<feature type="region of interest" description="Disordered" evidence="6">
    <location>
        <begin position="338"/>
        <end position="465"/>
    </location>
</feature>
<dbReference type="InterPro" id="IPR009818">
    <property type="entry name" value="PAM2_motif"/>
</dbReference>
<dbReference type="GO" id="GO:0005634">
    <property type="term" value="C:nucleus"/>
    <property type="evidence" value="ECO:0007669"/>
    <property type="project" value="UniProtKB-SubCell"/>
</dbReference>
<keyword evidence="4" id="KW-0539">Nucleus</keyword>